<dbReference type="PANTHER" id="PTHR35008:SF8">
    <property type="entry name" value="ALCOHOL DEHYDROGENASE CYTOCHROME C SUBUNIT"/>
    <property type="match status" value="1"/>
</dbReference>
<dbReference type="GO" id="GO:0005506">
    <property type="term" value="F:iron ion binding"/>
    <property type="evidence" value="ECO:0007669"/>
    <property type="project" value="InterPro"/>
</dbReference>
<keyword evidence="4" id="KW-0679">Respiratory chain</keyword>
<evidence type="ECO:0000313" key="10">
    <source>
        <dbReference type="EMBL" id="MBB2169725.1"/>
    </source>
</evidence>
<reference evidence="10 11" key="1">
    <citation type="submission" date="2020-04" db="EMBL/GenBank/DDBJ databases">
        <title>Description of novel Gluconacetobacter.</title>
        <authorList>
            <person name="Sombolestani A."/>
        </authorList>
    </citation>
    <scope>NUCLEOTIDE SEQUENCE [LARGE SCALE GENOMIC DNA]</scope>
    <source>
        <strain evidence="10 11">LMG 27801</strain>
    </source>
</reference>
<dbReference type="Gene3D" id="1.10.760.10">
    <property type="entry name" value="Cytochrome c-like domain"/>
    <property type="match status" value="1"/>
</dbReference>
<gene>
    <name evidence="10" type="ORF">HLH36_15445</name>
</gene>
<dbReference type="GO" id="GO:0020037">
    <property type="term" value="F:heme binding"/>
    <property type="evidence" value="ECO:0007669"/>
    <property type="project" value="InterPro"/>
</dbReference>
<evidence type="ECO:0000259" key="9">
    <source>
        <dbReference type="PROSITE" id="PS51007"/>
    </source>
</evidence>
<feature type="domain" description="Cytochrome c" evidence="9">
    <location>
        <begin position="1"/>
        <end position="72"/>
    </location>
</feature>
<dbReference type="InterPro" id="IPR008168">
    <property type="entry name" value="Cyt_C_IC"/>
</dbReference>
<keyword evidence="11" id="KW-1185">Reference proteome</keyword>
<dbReference type="EMBL" id="JABEQD010000012">
    <property type="protein sequence ID" value="MBB2169725.1"/>
    <property type="molecule type" value="Genomic_DNA"/>
</dbReference>
<evidence type="ECO:0000256" key="2">
    <source>
        <dbReference type="ARBA" id="ARBA00022448"/>
    </source>
</evidence>
<sequence length="101" mass="10749">MLYAQNCSACHQTGGNGIVGAFPALARNTFVVGDPLAVARTVMDGRGGMPSFRSSLTDEQMGLIINYIRGSWGNRAVPIMPATFAKARGGTLPREVRSQVH</sequence>
<dbReference type="InterPro" id="IPR051459">
    <property type="entry name" value="Cytochrome_c-type_DH"/>
</dbReference>
<evidence type="ECO:0000313" key="11">
    <source>
        <dbReference type="Proteomes" id="UP000559860"/>
    </source>
</evidence>
<organism evidence="10 11">
    <name type="scientific">Gluconacetobacter aggeris</name>
    <dbReference type="NCBI Taxonomy" id="1286186"/>
    <lineage>
        <taxon>Bacteria</taxon>
        <taxon>Pseudomonadati</taxon>
        <taxon>Pseudomonadota</taxon>
        <taxon>Alphaproteobacteria</taxon>
        <taxon>Acetobacterales</taxon>
        <taxon>Acetobacteraceae</taxon>
        <taxon>Gluconacetobacter</taxon>
    </lineage>
</organism>
<evidence type="ECO:0000256" key="5">
    <source>
        <dbReference type="ARBA" id="ARBA00022723"/>
    </source>
</evidence>
<name>A0A7W4P0I6_9PROT</name>
<proteinExistence type="predicted"/>
<keyword evidence="6" id="KW-0249">Electron transport</keyword>
<keyword evidence="7 8" id="KW-0408">Iron</keyword>
<evidence type="ECO:0000256" key="6">
    <source>
        <dbReference type="ARBA" id="ARBA00022982"/>
    </source>
</evidence>
<evidence type="ECO:0000256" key="4">
    <source>
        <dbReference type="ARBA" id="ARBA00022660"/>
    </source>
</evidence>
<dbReference type="AlphaFoldDB" id="A0A7W4P0I6"/>
<comment type="caution">
    <text evidence="10">The sequence shown here is derived from an EMBL/GenBank/DDBJ whole genome shotgun (WGS) entry which is preliminary data.</text>
</comment>
<dbReference type="PROSITE" id="PS51007">
    <property type="entry name" value="CYTC"/>
    <property type="match status" value="1"/>
</dbReference>
<keyword evidence="2" id="KW-0813">Transport</keyword>
<dbReference type="InterPro" id="IPR036909">
    <property type="entry name" value="Cyt_c-like_dom_sf"/>
</dbReference>
<dbReference type="PRINTS" id="PR00605">
    <property type="entry name" value="CYTCHROMECIC"/>
</dbReference>
<accession>A0A7W4P0I6</accession>
<keyword evidence="5 8" id="KW-0479">Metal-binding</keyword>
<dbReference type="GO" id="GO:0009055">
    <property type="term" value="F:electron transfer activity"/>
    <property type="evidence" value="ECO:0007669"/>
    <property type="project" value="InterPro"/>
</dbReference>
<dbReference type="Pfam" id="PF13442">
    <property type="entry name" value="Cytochrome_CBB3"/>
    <property type="match status" value="1"/>
</dbReference>
<keyword evidence="3 8" id="KW-0349">Heme</keyword>
<protein>
    <submittedName>
        <fullName evidence="10">Cytochrome c</fullName>
    </submittedName>
</protein>
<evidence type="ECO:0000256" key="8">
    <source>
        <dbReference type="PROSITE-ProRule" id="PRU00433"/>
    </source>
</evidence>
<dbReference type="SUPFAM" id="SSF46626">
    <property type="entry name" value="Cytochrome c"/>
    <property type="match status" value="1"/>
</dbReference>
<evidence type="ECO:0000256" key="7">
    <source>
        <dbReference type="ARBA" id="ARBA00023004"/>
    </source>
</evidence>
<dbReference type="Proteomes" id="UP000559860">
    <property type="component" value="Unassembled WGS sequence"/>
</dbReference>
<evidence type="ECO:0000256" key="3">
    <source>
        <dbReference type="ARBA" id="ARBA00022617"/>
    </source>
</evidence>
<comment type="cofactor">
    <cofactor evidence="1">
        <name>heme c</name>
        <dbReference type="ChEBI" id="CHEBI:61717"/>
    </cofactor>
</comment>
<evidence type="ECO:0000256" key="1">
    <source>
        <dbReference type="ARBA" id="ARBA00001926"/>
    </source>
</evidence>
<dbReference type="InterPro" id="IPR009056">
    <property type="entry name" value="Cyt_c-like_dom"/>
</dbReference>
<dbReference type="PANTHER" id="PTHR35008">
    <property type="entry name" value="BLL4482 PROTEIN-RELATED"/>
    <property type="match status" value="1"/>
</dbReference>